<organism evidence="2 3">
    <name type="scientific">Aduncisulcus paluster</name>
    <dbReference type="NCBI Taxonomy" id="2918883"/>
    <lineage>
        <taxon>Eukaryota</taxon>
        <taxon>Metamonada</taxon>
        <taxon>Carpediemonas-like organisms</taxon>
        <taxon>Aduncisulcus</taxon>
    </lineage>
</organism>
<feature type="compositionally biased region" description="Low complexity" evidence="1">
    <location>
        <begin position="202"/>
        <end position="219"/>
    </location>
</feature>
<feature type="compositionally biased region" description="Low complexity" evidence="1">
    <location>
        <begin position="172"/>
        <end position="183"/>
    </location>
</feature>
<feature type="region of interest" description="Disordered" evidence="1">
    <location>
        <begin position="129"/>
        <end position="225"/>
    </location>
</feature>
<accession>A0ABQ5KWX6</accession>
<sequence>MYEHSYLVKFFRLDRKKQAWKKVGKSSAKQKLVISTDDNGYPVLISLYFSTGSIENLPPGVELVYKRIHQRGLAFIFSHNTVAVKFSSVGALSAVISFLDSYTEYGQTIGGFEYSPGFDSQSLSPSGSISSSLVAPGRSDLSQNNPVAPSPLSIKSSIPPTSPQHSTEYRLSQPISSRESSISKPKHFDPGNSNPSKQIQWSDDSTLPNPSSSLPSESKSQIHTS</sequence>
<dbReference type="Proteomes" id="UP001057375">
    <property type="component" value="Unassembled WGS sequence"/>
</dbReference>
<evidence type="ECO:0000256" key="1">
    <source>
        <dbReference type="SAM" id="MobiDB-lite"/>
    </source>
</evidence>
<evidence type="ECO:0008006" key="4">
    <source>
        <dbReference type="Google" id="ProtNLM"/>
    </source>
</evidence>
<gene>
    <name evidence="2" type="ORF">ADUPG1_008674</name>
</gene>
<proteinExistence type="predicted"/>
<protein>
    <recommendedName>
        <fullName evidence="4">WH1 domain-containing protein</fullName>
    </recommendedName>
</protein>
<evidence type="ECO:0000313" key="2">
    <source>
        <dbReference type="EMBL" id="GKT35530.1"/>
    </source>
</evidence>
<reference evidence="2" key="1">
    <citation type="submission" date="2022-03" db="EMBL/GenBank/DDBJ databases">
        <title>Draft genome sequence of Aduncisulcus paluster, a free-living microaerophilic Fornicata.</title>
        <authorList>
            <person name="Yuyama I."/>
            <person name="Kume K."/>
            <person name="Tamura T."/>
            <person name="Inagaki Y."/>
            <person name="Hashimoto T."/>
        </authorList>
    </citation>
    <scope>NUCLEOTIDE SEQUENCE</scope>
    <source>
        <strain evidence="2">NY0171</strain>
    </source>
</reference>
<evidence type="ECO:0000313" key="3">
    <source>
        <dbReference type="Proteomes" id="UP001057375"/>
    </source>
</evidence>
<name>A0ABQ5KWX6_9EUKA</name>
<feature type="non-terminal residue" evidence="2">
    <location>
        <position position="225"/>
    </location>
</feature>
<feature type="compositionally biased region" description="Polar residues" evidence="1">
    <location>
        <begin position="191"/>
        <end position="201"/>
    </location>
</feature>
<feature type="compositionally biased region" description="Low complexity" evidence="1">
    <location>
        <begin position="150"/>
        <end position="159"/>
    </location>
</feature>
<dbReference type="EMBL" id="BQXS01011006">
    <property type="protein sequence ID" value="GKT35530.1"/>
    <property type="molecule type" value="Genomic_DNA"/>
</dbReference>
<comment type="caution">
    <text evidence="2">The sequence shown here is derived from an EMBL/GenBank/DDBJ whole genome shotgun (WGS) entry which is preliminary data.</text>
</comment>
<keyword evidence="3" id="KW-1185">Reference proteome</keyword>